<keyword evidence="1" id="KW-0472">Membrane</keyword>
<dbReference type="RefSeq" id="WP_078724295.1">
    <property type="nucleotide sequence ID" value="NZ_CP040516.1"/>
</dbReference>
<feature type="transmembrane region" description="Helical" evidence="1">
    <location>
        <begin position="153"/>
        <end position="173"/>
    </location>
</feature>
<dbReference type="AlphaFoldDB" id="A0ABD5BA70"/>
<organism evidence="2 3">
    <name type="scientific">Elizabethkingia miricola</name>
    <name type="common">Chryseobacterium miricola</name>
    <dbReference type="NCBI Taxonomy" id="172045"/>
    <lineage>
        <taxon>Bacteria</taxon>
        <taxon>Pseudomonadati</taxon>
        <taxon>Bacteroidota</taxon>
        <taxon>Flavobacteriia</taxon>
        <taxon>Flavobacteriales</taxon>
        <taxon>Weeksellaceae</taxon>
        <taxon>Elizabethkingia</taxon>
    </lineage>
</organism>
<feature type="transmembrane region" description="Helical" evidence="1">
    <location>
        <begin position="53"/>
        <end position="77"/>
    </location>
</feature>
<keyword evidence="1" id="KW-0812">Transmembrane</keyword>
<accession>A0ABD5BA70</accession>
<feature type="transmembrane region" description="Helical" evidence="1">
    <location>
        <begin position="106"/>
        <end position="125"/>
    </location>
</feature>
<evidence type="ECO:0000313" key="3">
    <source>
        <dbReference type="Proteomes" id="UP001239265"/>
    </source>
</evidence>
<proteinExistence type="predicted"/>
<feature type="transmembrane region" description="Helical" evidence="1">
    <location>
        <begin position="84"/>
        <end position="100"/>
    </location>
</feature>
<protein>
    <recommendedName>
        <fullName evidence="4">DoxX family protein</fullName>
    </recommendedName>
</protein>
<sequence length="175" mass="20058">MNKKILLKAFEWSLVIFVSFYMGIYGASKYIQFDTIKHYNGKVSEMSGHQVMWAFYGYNIAYPVIIGVFEIIGAACLLFYRTRIFGAILLSAILFNIILQDYFYGIVALGTAMFFQLIIFIILYINKQRVISLAKNLFSGTQNKTEYSRKDKISILVGIFVMVVLLVLLKSSLHI</sequence>
<keyword evidence="1" id="KW-1133">Transmembrane helix</keyword>
<dbReference type="Proteomes" id="UP001239265">
    <property type="component" value="Unassembled WGS sequence"/>
</dbReference>
<evidence type="ECO:0008006" key="4">
    <source>
        <dbReference type="Google" id="ProtNLM"/>
    </source>
</evidence>
<evidence type="ECO:0000313" key="2">
    <source>
        <dbReference type="EMBL" id="MDQ8750301.1"/>
    </source>
</evidence>
<feature type="transmembrane region" description="Helical" evidence="1">
    <location>
        <begin position="12"/>
        <end position="33"/>
    </location>
</feature>
<comment type="caution">
    <text evidence="2">The sequence shown here is derived from an EMBL/GenBank/DDBJ whole genome shotgun (WGS) entry which is preliminary data.</text>
</comment>
<evidence type="ECO:0000256" key="1">
    <source>
        <dbReference type="SAM" id="Phobius"/>
    </source>
</evidence>
<dbReference type="EMBL" id="JAUCQJ010000005">
    <property type="protein sequence ID" value="MDQ8750301.1"/>
    <property type="molecule type" value="Genomic_DNA"/>
</dbReference>
<gene>
    <name evidence="2" type="ORF">QT385_16715</name>
</gene>
<name>A0ABD5BA70_ELIMR</name>
<reference evidence="2 3" key="1">
    <citation type="submission" date="2023-06" db="EMBL/GenBank/DDBJ databases">
        <title>Nosocomial Elizabethkingia miricola genome.</title>
        <authorList>
            <person name="Morgado S."/>
            <person name="Fonseca E."/>
            <person name="Freitas F."/>
            <person name="Vicente A.C."/>
        </authorList>
    </citation>
    <scope>NUCLEOTIDE SEQUENCE [LARGE SCALE GENOMIC DNA]</scope>
    <source>
        <strain evidence="2 3">EM15</strain>
    </source>
</reference>